<gene>
    <name evidence="2" type="ORF">PMKS-001026</name>
</gene>
<dbReference type="AlphaFoldDB" id="A0A1Q2YDH9"/>
<feature type="region of interest" description="Disordered" evidence="1">
    <location>
        <begin position="39"/>
        <end position="122"/>
    </location>
</feature>
<name>A0A1Q2YDH9_9ASCO</name>
<reference evidence="2 3" key="1">
    <citation type="submission" date="2016-08" db="EMBL/GenBank/DDBJ databases">
        <title>Whole genome shotgun sequence of Pichia membranifaciens KS47-1.</title>
        <authorList>
            <person name="Konishi M."/>
            <person name="Ishida M."/>
            <person name="Arakawa T."/>
            <person name="Kato Y."/>
            <person name="Horiuchi J."/>
        </authorList>
    </citation>
    <scope>NUCLEOTIDE SEQUENCE [LARGE SCALE GENOMIC DNA]</scope>
    <source>
        <strain evidence="2 3">KS47-1</strain>
    </source>
</reference>
<dbReference type="EMBL" id="BDGI01000039">
    <property type="protein sequence ID" value="GAV27558.1"/>
    <property type="molecule type" value="Genomic_DNA"/>
</dbReference>
<evidence type="ECO:0000256" key="1">
    <source>
        <dbReference type="SAM" id="MobiDB-lite"/>
    </source>
</evidence>
<dbReference type="Proteomes" id="UP000186136">
    <property type="component" value="Unassembled WGS sequence"/>
</dbReference>
<evidence type="ECO:0000313" key="3">
    <source>
        <dbReference type="Proteomes" id="UP000186136"/>
    </source>
</evidence>
<protein>
    <submittedName>
        <fullName evidence="2">Uncharacterized protein</fullName>
    </submittedName>
</protein>
<evidence type="ECO:0000313" key="2">
    <source>
        <dbReference type="EMBL" id="GAV27558.1"/>
    </source>
</evidence>
<feature type="compositionally biased region" description="Basic and acidic residues" evidence="1">
    <location>
        <begin position="97"/>
        <end position="106"/>
    </location>
</feature>
<comment type="caution">
    <text evidence="2">The sequence shown here is derived from an EMBL/GenBank/DDBJ whole genome shotgun (WGS) entry which is preliminary data.</text>
</comment>
<organism evidence="2 3">
    <name type="scientific">Pichia membranifaciens</name>
    <dbReference type="NCBI Taxonomy" id="4926"/>
    <lineage>
        <taxon>Eukaryota</taxon>
        <taxon>Fungi</taxon>
        <taxon>Dikarya</taxon>
        <taxon>Ascomycota</taxon>
        <taxon>Saccharomycotina</taxon>
        <taxon>Pichiomycetes</taxon>
        <taxon>Pichiales</taxon>
        <taxon>Pichiaceae</taxon>
        <taxon>Pichia</taxon>
    </lineage>
</organism>
<keyword evidence="3" id="KW-1185">Reference proteome</keyword>
<proteinExistence type="predicted"/>
<sequence length="122" mass="12652">MLFRFATQAARAAAVPARRAPQFRSFASTASALAKEDVEAAPAVAGPTCRRGTSDPVGAALGRREHPGADEAGVLDADQEQGGGRLEPSGDGGEDQDGGKESDRRVHCAVPRPLFGRQSSTH</sequence>
<accession>A0A1Q2YDH9</accession>